<dbReference type="PANTHER" id="PTHR32385">
    <property type="entry name" value="MANNOSYL PHOSPHORYLINOSITOL CERAMIDE SYNTHASE"/>
    <property type="match status" value="1"/>
</dbReference>
<accession>A5WE43</accession>
<name>A5WE43_PSYWF</name>
<dbReference type="eggNOG" id="COG3774">
    <property type="taxonomic scope" value="Bacteria"/>
</dbReference>
<protein>
    <submittedName>
        <fullName evidence="1">Capsular polysaccharide synthesis</fullName>
    </submittedName>
</protein>
<dbReference type="InterPro" id="IPR029044">
    <property type="entry name" value="Nucleotide-diphossugar_trans"/>
</dbReference>
<dbReference type="HOGENOM" id="CLU_068623_1_0_6"/>
<dbReference type="GO" id="GO:0000030">
    <property type="term" value="F:mannosyltransferase activity"/>
    <property type="evidence" value="ECO:0007669"/>
    <property type="project" value="TreeGrafter"/>
</dbReference>
<proteinExistence type="predicted"/>
<organism evidence="1">
    <name type="scientific">Psychrobacter sp. (strain PRwf-1)</name>
    <dbReference type="NCBI Taxonomy" id="349106"/>
    <lineage>
        <taxon>Bacteria</taxon>
        <taxon>Pseudomonadati</taxon>
        <taxon>Pseudomonadota</taxon>
        <taxon>Gammaproteobacteria</taxon>
        <taxon>Moraxellales</taxon>
        <taxon>Moraxellaceae</taxon>
        <taxon>Psychrobacter</taxon>
    </lineage>
</organism>
<dbReference type="EMBL" id="CP000713">
    <property type="protein sequence ID" value="ABQ93934.1"/>
    <property type="molecule type" value="Genomic_DNA"/>
</dbReference>
<dbReference type="GO" id="GO:0016020">
    <property type="term" value="C:membrane"/>
    <property type="evidence" value="ECO:0007669"/>
    <property type="project" value="GOC"/>
</dbReference>
<dbReference type="GO" id="GO:0051999">
    <property type="term" value="P:mannosyl-inositol phosphorylceramide biosynthetic process"/>
    <property type="evidence" value="ECO:0007669"/>
    <property type="project" value="TreeGrafter"/>
</dbReference>
<dbReference type="InterPro" id="IPR008441">
    <property type="entry name" value="AfumC-like_glycosyl_Trfase"/>
</dbReference>
<evidence type="ECO:0000313" key="1">
    <source>
        <dbReference type="EMBL" id="ABQ93934.1"/>
    </source>
</evidence>
<reference evidence="1" key="1">
    <citation type="submission" date="2007-05" db="EMBL/GenBank/DDBJ databases">
        <title>Complete sequence of chromosome of Psychrobacter sp. PRwf-1.</title>
        <authorList>
            <consortium name="US DOE Joint Genome Institute"/>
            <person name="Copeland A."/>
            <person name="Lucas S."/>
            <person name="Lapidus A."/>
            <person name="Barry K."/>
            <person name="Detter J.C."/>
            <person name="Glavina del Rio T."/>
            <person name="Hammon N."/>
            <person name="Israni S."/>
            <person name="Dalin E."/>
            <person name="Tice H."/>
            <person name="Pitluck S."/>
            <person name="Chain P."/>
            <person name="Malfatti S."/>
            <person name="Shin M."/>
            <person name="Vergez L."/>
            <person name="Schmutz J."/>
            <person name="Larimer F."/>
            <person name="Land M."/>
            <person name="Hauser L."/>
            <person name="Kyrpides N."/>
            <person name="Kim E."/>
            <person name="Tiedje J."/>
            <person name="Richardson P."/>
        </authorList>
    </citation>
    <scope>NUCLEOTIDE SEQUENCE [LARGE SCALE GENOMIC DNA]</scope>
    <source>
        <strain evidence="1">PRwf-1</strain>
    </source>
</reference>
<dbReference type="Gene3D" id="3.90.550.20">
    <property type="match status" value="1"/>
</dbReference>
<dbReference type="STRING" id="349106.PsycPRwf_0984"/>
<sequence length="341" mass="40571">MPNVAENSSFEPNSISPHFFSDSETYKQLKEKKKKPYRYFYNLTTPHNKRKAFEKEADLEQQNQVAKCWAEFIKRYYSGQLQKFSLKPKKEFQNEKIIWQYWGQGVSDNQLPPSVQLYFKSVDKHAADYKVIRLDDSNIHEYLDLPDFVWHKKTYPGFRPAFFADLLRLALLDVYGGVWLDATIYLTAPLPNVLQDSGFFMYQRAANAKDKQQWHKFNSYYFNWESRHKVNLLNSIIFAHKNDPVIHTCLDLILNFWQTQEYIPHYFFFQILFDTLIKEELAQYQCPIVDDTKPHLLVAALYSPFNEAYFKKIISQASIHKMSYVKEVKPGSYYEYLLQNT</sequence>
<dbReference type="PANTHER" id="PTHR32385:SF15">
    <property type="entry name" value="INOSITOL PHOSPHOCERAMIDE MANNOSYLTRANSFERASE 1"/>
    <property type="match status" value="1"/>
</dbReference>
<dbReference type="InterPro" id="IPR051706">
    <property type="entry name" value="Glycosyltransferase_domain"/>
</dbReference>
<dbReference type="AlphaFoldDB" id="A5WE43"/>
<dbReference type="KEGG" id="prw:PsycPRwf_0984"/>
<dbReference type="SUPFAM" id="SSF53448">
    <property type="entry name" value="Nucleotide-diphospho-sugar transferases"/>
    <property type="match status" value="1"/>
</dbReference>
<gene>
    <name evidence="1" type="ordered locus">PsycPRwf_0984</name>
</gene>
<dbReference type="CAZy" id="GT32">
    <property type="family name" value="Glycosyltransferase Family 32"/>
</dbReference>
<dbReference type="Pfam" id="PF05704">
    <property type="entry name" value="Caps_synth"/>
    <property type="match status" value="1"/>
</dbReference>